<comment type="caution">
    <text evidence="8">The sequence shown here is derived from an EMBL/GenBank/DDBJ whole genome shotgun (WGS) entry which is preliminary data.</text>
</comment>
<evidence type="ECO:0000256" key="4">
    <source>
        <dbReference type="ARBA" id="ARBA00022553"/>
    </source>
</evidence>
<organism evidence="8 9">
    <name type="scientific">candidate division WOR-3 bacterium</name>
    <dbReference type="NCBI Taxonomy" id="2052148"/>
    <lineage>
        <taxon>Bacteria</taxon>
        <taxon>Bacteria division WOR-3</taxon>
    </lineage>
</organism>
<evidence type="ECO:0000256" key="1">
    <source>
        <dbReference type="ARBA" id="ARBA00001946"/>
    </source>
</evidence>
<dbReference type="Proteomes" id="UP000264062">
    <property type="component" value="Unassembled WGS sequence"/>
</dbReference>
<dbReference type="InterPro" id="IPR005000">
    <property type="entry name" value="Aldolase/citrate-lyase_domain"/>
</dbReference>
<dbReference type="SUPFAM" id="SSF51621">
    <property type="entry name" value="Phosphoenolpyruvate/pyruvate domain"/>
    <property type="match status" value="1"/>
</dbReference>
<feature type="domain" description="HpcH/HpaI aldolase/citrate lyase" evidence="7">
    <location>
        <begin position="106"/>
        <end position="324"/>
    </location>
</feature>
<dbReference type="Gene3D" id="3.20.20.60">
    <property type="entry name" value="Phosphoenolpyruvate-binding domains"/>
    <property type="match status" value="1"/>
</dbReference>
<dbReference type="GO" id="GO:0006107">
    <property type="term" value="P:oxaloacetate metabolic process"/>
    <property type="evidence" value="ECO:0007669"/>
    <property type="project" value="TreeGrafter"/>
</dbReference>
<dbReference type="NCBIfam" id="NF009726">
    <property type="entry name" value="PRK13253.1"/>
    <property type="match status" value="1"/>
</dbReference>
<dbReference type="Pfam" id="PF06857">
    <property type="entry name" value="ACP"/>
    <property type="match status" value="1"/>
</dbReference>
<keyword evidence="6" id="KW-0460">Magnesium</keyword>
<dbReference type="InterPro" id="IPR015813">
    <property type="entry name" value="Pyrv/PenolPyrv_kinase-like_dom"/>
</dbReference>
<sequence>MDIKKTGVAGSESKQDVLVKVEPGQSGLEVRITSSLGRLYYTQIASSVDEIANKYGIANAIITVIDSGALDYVIRARTESAILRASQEIEKKFYSEKREAVYKLRRTRLYLPGSNPYLMQGITYYNADGIILDLEDAVSLEDKDSARMLVSYALRNIDFGKAEKMVRINSLDVCGAEDIEAILPHKPDVILIPKCESEYDVKKVSEILEKTEKRFNLYGYQAKIMPIIESAKGVENAYEIAGISDRTTALAFGAEDYTVSLGVRKTEGEDELLFAKQSIVNAAKAAGIQASDTVYSNIEDTAGLKRSTEKSKILGFDGRGVIHPSQIDIVHSVFQPSEKEIEEAKEIIEVFNKAKEDGSGVVKHKGKMIDMPIVLRAMRVMSIYKTINQE</sequence>
<evidence type="ECO:0000256" key="6">
    <source>
        <dbReference type="ARBA" id="ARBA00022842"/>
    </source>
</evidence>
<keyword evidence="8" id="KW-0456">Lyase</keyword>
<dbReference type="NCBIfam" id="TIGR01608">
    <property type="entry name" value="citD"/>
    <property type="match status" value="1"/>
</dbReference>
<reference evidence="8 9" key="1">
    <citation type="journal article" date="2018" name="Nat. Biotechnol.">
        <title>A standardized bacterial taxonomy based on genome phylogeny substantially revises the tree of life.</title>
        <authorList>
            <person name="Parks D.H."/>
            <person name="Chuvochina M."/>
            <person name="Waite D.W."/>
            <person name="Rinke C."/>
            <person name="Skarshewski A."/>
            <person name="Chaumeil P.A."/>
            <person name="Hugenholtz P."/>
        </authorList>
    </citation>
    <scope>NUCLEOTIDE SEQUENCE [LARGE SCALE GENOMIC DNA]</scope>
    <source>
        <strain evidence="8">UBA9956</strain>
    </source>
</reference>
<dbReference type="GO" id="GO:0016829">
    <property type="term" value="F:lyase activity"/>
    <property type="evidence" value="ECO:0007669"/>
    <property type="project" value="UniProtKB-KW"/>
</dbReference>
<keyword evidence="5" id="KW-0479">Metal-binding</keyword>
<dbReference type="GO" id="GO:0005737">
    <property type="term" value="C:cytoplasm"/>
    <property type="evidence" value="ECO:0007669"/>
    <property type="project" value="UniProtKB-SubCell"/>
</dbReference>
<dbReference type="Pfam" id="PF03328">
    <property type="entry name" value="HpcH_HpaI"/>
    <property type="match status" value="1"/>
</dbReference>
<evidence type="ECO:0000256" key="2">
    <source>
        <dbReference type="ARBA" id="ARBA00004496"/>
    </source>
</evidence>
<protein>
    <submittedName>
        <fullName evidence="8">Citrate lyase acyl carrier protein</fullName>
    </submittedName>
</protein>
<dbReference type="InterPro" id="IPR023439">
    <property type="entry name" value="Mal_deCO2ase/Cit_lyase_ACP"/>
</dbReference>
<dbReference type="PANTHER" id="PTHR32308:SF0">
    <property type="entry name" value="HPCH_HPAI ALDOLASE_CITRATE LYASE DOMAIN-CONTAINING PROTEIN"/>
    <property type="match status" value="1"/>
</dbReference>
<keyword evidence="4" id="KW-0597">Phosphoprotein</keyword>
<proteinExistence type="predicted"/>
<comment type="cofactor">
    <cofactor evidence="1">
        <name>Mg(2+)</name>
        <dbReference type="ChEBI" id="CHEBI:18420"/>
    </cofactor>
</comment>
<name>A0A350HA65_UNCW3</name>
<evidence type="ECO:0000256" key="5">
    <source>
        <dbReference type="ARBA" id="ARBA00022723"/>
    </source>
</evidence>
<dbReference type="PANTHER" id="PTHR32308">
    <property type="entry name" value="LYASE BETA SUBUNIT, PUTATIVE (AFU_ORTHOLOGUE AFUA_4G13030)-RELATED"/>
    <property type="match status" value="1"/>
</dbReference>
<accession>A0A350HA65</accession>
<dbReference type="AlphaFoldDB" id="A0A350HA65"/>
<evidence type="ECO:0000313" key="9">
    <source>
        <dbReference type="Proteomes" id="UP000264062"/>
    </source>
</evidence>
<evidence type="ECO:0000259" key="7">
    <source>
        <dbReference type="Pfam" id="PF03328"/>
    </source>
</evidence>
<evidence type="ECO:0000313" key="8">
    <source>
        <dbReference type="EMBL" id="HAV92431.1"/>
    </source>
</evidence>
<evidence type="ECO:0000256" key="3">
    <source>
        <dbReference type="ARBA" id="ARBA00022490"/>
    </source>
</evidence>
<comment type="subcellular location">
    <subcellularLocation>
        <location evidence="2">Cytoplasm</location>
    </subcellularLocation>
</comment>
<dbReference type="InterPro" id="IPR006495">
    <property type="entry name" value="CitD"/>
</dbReference>
<dbReference type="EMBL" id="DMZY01000134">
    <property type="protein sequence ID" value="HAV92431.1"/>
    <property type="molecule type" value="Genomic_DNA"/>
</dbReference>
<dbReference type="GO" id="GO:0000287">
    <property type="term" value="F:magnesium ion binding"/>
    <property type="evidence" value="ECO:0007669"/>
    <property type="project" value="TreeGrafter"/>
</dbReference>
<dbReference type="InterPro" id="IPR040442">
    <property type="entry name" value="Pyrv_kinase-like_dom_sf"/>
</dbReference>
<gene>
    <name evidence="8" type="primary">citD</name>
    <name evidence="8" type="ORF">DCW38_04540</name>
</gene>
<keyword evidence="3" id="KW-0963">Cytoplasm</keyword>